<dbReference type="Gene3D" id="3.40.50.720">
    <property type="entry name" value="NAD(P)-binding Rossmann-like Domain"/>
    <property type="match status" value="1"/>
</dbReference>
<dbReference type="AlphaFoldDB" id="A0A382S948"/>
<protein>
    <recommendedName>
        <fullName evidence="3">3-oxoacyl-ACP reductase</fullName>
    </recommendedName>
</protein>
<evidence type="ECO:0000256" key="1">
    <source>
        <dbReference type="ARBA" id="ARBA00006484"/>
    </source>
</evidence>
<organism evidence="2">
    <name type="scientific">marine metagenome</name>
    <dbReference type="NCBI Taxonomy" id="408172"/>
    <lineage>
        <taxon>unclassified sequences</taxon>
        <taxon>metagenomes</taxon>
        <taxon>ecological metagenomes</taxon>
    </lineage>
</organism>
<accession>A0A382S948</accession>
<evidence type="ECO:0000313" key="2">
    <source>
        <dbReference type="EMBL" id="SVD05995.1"/>
    </source>
</evidence>
<dbReference type="PANTHER" id="PTHR42879">
    <property type="entry name" value="3-OXOACYL-(ACYL-CARRIER-PROTEIN) REDUCTASE"/>
    <property type="match status" value="1"/>
</dbReference>
<dbReference type="EMBL" id="UINC01127101">
    <property type="protein sequence ID" value="SVD05995.1"/>
    <property type="molecule type" value="Genomic_DNA"/>
</dbReference>
<proteinExistence type="inferred from homology"/>
<sequence length="259" mass="27115">MKLGLEGKKAIVCASSRGLGRGCAIALAEEGVSVIINGVDKERILRTADEIAERTSAEVTPIAADLDKPDGRAALLDACPDPDILINNNGGPPPGNFRDWGKEEWNAGLTANLLAPTELIRATVDGMIERGFGRIVNVTSIAVRTPFPGLAMSSASRSALTALVASVSREVAAHNVTINNLQPGIFETDRMLTGLRGAAEATGKSVEDTRAGMLSNIPAGRFGDPDEFGHACAFLCSSRSGFITGQNLLLDGGHFRGSF</sequence>
<dbReference type="SUPFAM" id="SSF51735">
    <property type="entry name" value="NAD(P)-binding Rossmann-fold domains"/>
    <property type="match status" value="1"/>
</dbReference>
<dbReference type="PANTHER" id="PTHR42879:SF6">
    <property type="entry name" value="NADPH-DEPENDENT REDUCTASE BACG"/>
    <property type="match status" value="1"/>
</dbReference>
<name>A0A382S948_9ZZZZ</name>
<evidence type="ECO:0008006" key="3">
    <source>
        <dbReference type="Google" id="ProtNLM"/>
    </source>
</evidence>
<comment type="similarity">
    <text evidence="1">Belongs to the short-chain dehydrogenases/reductases (SDR) family.</text>
</comment>
<dbReference type="InterPro" id="IPR002347">
    <property type="entry name" value="SDR_fam"/>
</dbReference>
<dbReference type="InterPro" id="IPR050259">
    <property type="entry name" value="SDR"/>
</dbReference>
<dbReference type="InterPro" id="IPR036291">
    <property type="entry name" value="NAD(P)-bd_dom_sf"/>
</dbReference>
<dbReference type="Pfam" id="PF13561">
    <property type="entry name" value="adh_short_C2"/>
    <property type="match status" value="1"/>
</dbReference>
<gene>
    <name evidence="2" type="ORF">METZ01_LOCUS358849</name>
</gene>
<dbReference type="PRINTS" id="PR00081">
    <property type="entry name" value="GDHRDH"/>
</dbReference>
<reference evidence="2" key="1">
    <citation type="submission" date="2018-05" db="EMBL/GenBank/DDBJ databases">
        <authorList>
            <person name="Lanie J.A."/>
            <person name="Ng W.-L."/>
            <person name="Kazmierczak K.M."/>
            <person name="Andrzejewski T.M."/>
            <person name="Davidsen T.M."/>
            <person name="Wayne K.J."/>
            <person name="Tettelin H."/>
            <person name="Glass J.I."/>
            <person name="Rusch D."/>
            <person name="Podicherti R."/>
            <person name="Tsui H.-C.T."/>
            <person name="Winkler M.E."/>
        </authorList>
    </citation>
    <scope>NUCLEOTIDE SEQUENCE</scope>
</reference>